<gene>
    <name evidence="4" type="ORF">AY586_15210</name>
</gene>
<dbReference type="Pfam" id="PF01740">
    <property type="entry name" value="STAS"/>
    <property type="match status" value="1"/>
</dbReference>
<name>A0ABR5VEM9_MARGR</name>
<evidence type="ECO:0000256" key="1">
    <source>
        <dbReference type="ARBA" id="ARBA00009013"/>
    </source>
</evidence>
<dbReference type="Proteomes" id="UP000075766">
    <property type="component" value="Unassembled WGS sequence"/>
</dbReference>
<evidence type="ECO:0000256" key="2">
    <source>
        <dbReference type="RuleBase" id="RU003749"/>
    </source>
</evidence>
<comment type="similarity">
    <text evidence="1 2">Belongs to the anti-sigma-factor antagonist family.</text>
</comment>
<dbReference type="NCBIfam" id="TIGR00377">
    <property type="entry name" value="ant_ant_sig"/>
    <property type="match status" value="1"/>
</dbReference>
<sequence length="110" mass="11454">MELAVQQTPSAQIIALGGRLDTLTAPSYEARALALIDEGATRIVLDLAGLTYISSAGLRSLMVTAKALQQQGGALLLANLTGNVRDVFEMAGLDAIFKTYDSVAMALDAA</sequence>
<reference evidence="4 5" key="1">
    <citation type="submission" date="2016-02" db="EMBL/GenBank/DDBJ databases">
        <title>Genome sequence of Marichromatium gracile YL-28, a purple sulfur bacterium.</title>
        <authorList>
            <person name="Zhao C."/>
            <person name="Hong X."/>
            <person name="Chen S."/>
            <person name="Yang S."/>
        </authorList>
    </citation>
    <scope>NUCLEOTIDE SEQUENCE [LARGE SCALE GENOMIC DNA]</scope>
    <source>
        <strain evidence="4 5">YL28</strain>
    </source>
</reference>
<evidence type="ECO:0000313" key="4">
    <source>
        <dbReference type="EMBL" id="KXX63982.1"/>
    </source>
</evidence>
<evidence type="ECO:0000259" key="3">
    <source>
        <dbReference type="PROSITE" id="PS50801"/>
    </source>
</evidence>
<dbReference type="SUPFAM" id="SSF52091">
    <property type="entry name" value="SpoIIaa-like"/>
    <property type="match status" value="1"/>
</dbReference>
<dbReference type="InterPro" id="IPR002645">
    <property type="entry name" value="STAS_dom"/>
</dbReference>
<dbReference type="EMBL" id="LSYU01000069">
    <property type="protein sequence ID" value="KXX63982.1"/>
    <property type="molecule type" value="Genomic_DNA"/>
</dbReference>
<dbReference type="PANTHER" id="PTHR33495">
    <property type="entry name" value="ANTI-SIGMA FACTOR ANTAGONIST TM_1081-RELATED-RELATED"/>
    <property type="match status" value="1"/>
</dbReference>
<dbReference type="InterPro" id="IPR036513">
    <property type="entry name" value="STAS_dom_sf"/>
</dbReference>
<dbReference type="Gene3D" id="3.30.750.24">
    <property type="entry name" value="STAS domain"/>
    <property type="match status" value="1"/>
</dbReference>
<dbReference type="PANTHER" id="PTHR33495:SF2">
    <property type="entry name" value="ANTI-SIGMA FACTOR ANTAGONIST TM_1081-RELATED"/>
    <property type="match status" value="1"/>
</dbReference>
<comment type="caution">
    <text evidence="4">The sequence shown here is derived from an EMBL/GenBank/DDBJ whole genome shotgun (WGS) entry which is preliminary data.</text>
</comment>
<evidence type="ECO:0000313" key="5">
    <source>
        <dbReference type="Proteomes" id="UP000075766"/>
    </source>
</evidence>
<organism evidence="4 5">
    <name type="scientific">Marichromatium gracile</name>
    <name type="common">Chromatium gracile</name>
    <dbReference type="NCBI Taxonomy" id="1048"/>
    <lineage>
        <taxon>Bacteria</taxon>
        <taxon>Pseudomonadati</taxon>
        <taxon>Pseudomonadota</taxon>
        <taxon>Gammaproteobacteria</taxon>
        <taxon>Chromatiales</taxon>
        <taxon>Chromatiaceae</taxon>
        <taxon>Marichromatium</taxon>
    </lineage>
</organism>
<protein>
    <recommendedName>
        <fullName evidence="2">Anti-sigma factor antagonist</fullName>
    </recommendedName>
</protein>
<dbReference type="PROSITE" id="PS50801">
    <property type="entry name" value="STAS"/>
    <property type="match status" value="1"/>
</dbReference>
<dbReference type="CDD" id="cd07043">
    <property type="entry name" value="STAS_anti-anti-sigma_factors"/>
    <property type="match status" value="1"/>
</dbReference>
<proteinExistence type="inferred from homology"/>
<dbReference type="RefSeq" id="WP_062276331.1">
    <property type="nucleotide sequence ID" value="NZ_LSYU01000069.1"/>
</dbReference>
<dbReference type="InterPro" id="IPR003658">
    <property type="entry name" value="Anti-sigma_ant"/>
</dbReference>
<keyword evidence="5" id="KW-1185">Reference proteome</keyword>
<accession>A0ABR5VEM9</accession>
<feature type="domain" description="STAS" evidence="3">
    <location>
        <begin position="1"/>
        <end position="110"/>
    </location>
</feature>